<comment type="caution">
    <text evidence="2">The sequence shown here is derived from an EMBL/GenBank/DDBJ whole genome shotgun (WGS) entry which is preliminary data.</text>
</comment>
<feature type="compositionally biased region" description="Low complexity" evidence="1">
    <location>
        <begin position="101"/>
        <end position="110"/>
    </location>
</feature>
<feature type="region of interest" description="Disordered" evidence="1">
    <location>
        <begin position="1"/>
        <end position="55"/>
    </location>
</feature>
<keyword evidence="3" id="KW-1185">Reference proteome</keyword>
<gene>
    <name evidence="2" type="ORF">ILUMI_10910</name>
</gene>
<organism evidence="2 3">
    <name type="scientific">Ignelater luminosus</name>
    <name type="common">Cucubano</name>
    <name type="synonym">Pyrophorus luminosus</name>
    <dbReference type="NCBI Taxonomy" id="2038154"/>
    <lineage>
        <taxon>Eukaryota</taxon>
        <taxon>Metazoa</taxon>
        <taxon>Ecdysozoa</taxon>
        <taxon>Arthropoda</taxon>
        <taxon>Hexapoda</taxon>
        <taxon>Insecta</taxon>
        <taxon>Pterygota</taxon>
        <taxon>Neoptera</taxon>
        <taxon>Endopterygota</taxon>
        <taxon>Coleoptera</taxon>
        <taxon>Polyphaga</taxon>
        <taxon>Elateriformia</taxon>
        <taxon>Elateroidea</taxon>
        <taxon>Elateridae</taxon>
        <taxon>Agrypninae</taxon>
        <taxon>Pyrophorini</taxon>
        <taxon>Ignelater</taxon>
    </lineage>
</organism>
<accession>A0A8K0GDQ4</accession>
<reference evidence="2" key="1">
    <citation type="submission" date="2019-08" db="EMBL/GenBank/DDBJ databases">
        <title>The genome of the North American firefly Photinus pyralis.</title>
        <authorList>
            <consortium name="Photinus pyralis genome working group"/>
            <person name="Fallon T.R."/>
            <person name="Sander Lower S.E."/>
            <person name="Weng J.-K."/>
        </authorList>
    </citation>
    <scope>NUCLEOTIDE SEQUENCE</scope>
    <source>
        <strain evidence="2">TRF0915ILg1</strain>
        <tissue evidence="2">Whole body</tissue>
    </source>
</reference>
<name>A0A8K0GDQ4_IGNLU</name>
<dbReference type="Proteomes" id="UP000801492">
    <property type="component" value="Unassembled WGS sequence"/>
</dbReference>
<dbReference type="AlphaFoldDB" id="A0A8K0GDQ4"/>
<sequence>MEHRRSSPRPTGRGAPQRRPPTATGVLAGPTTAPGSTATTQIPARRPRPCQGAAAPETAVSVCAEMIRSLPHPTTPRRHGRVPHRRRRLDRKTPREPPTPGATATTCTRPSAIHLAGSSHC</sequence>
<evidence type="ECO:0000313" key="2">
    <source>
        <dbReference type="EMBL" id="KAF2895261.1"/>
    </source>
</evidence>
<feature type="compositionally biased region" description="Basic residues" evidence="1">
    <location>
        <begin position="75"/>
        <end position="90"/>
    </location>
</feature>
<evidence type="ECO:0000256" key="1">
    <source>
        <dbReference type="SAM" id="MobiDB-lite"/>
    </source>
</evidence>
<protein>
    <submittedName>
        <fullName evidence="2">Uncharacterized protein</fullName>
    </submittedName>
</protein>
<dbReference type="EMBL" id="VTPC01006081">
    <property type="protein sequence ID" value="KAF2895261.1"/>
    <property type="molecule type" value="Genomic_DNA"/>
</dbReference>
<evidence type="ECO:0000313" key="3">
    <source>
        <dbReference type="Proteomes" id="UP000801492"/>
    </source>
</evidence>
<proteinExistence type="predicted"/>
<feature type="region of interest" description="Disordered" evidence="1">
    <location>
        <begin position="68"/>
        <end position="121"/>
    </location>
</feature>
<feature type="compositionally biased region" description="Low complexity" evidence="1">
    <location>
        <begin position="28"/>
        <end position="40"/>
    </location>
</feature>